<evidence type="ECO:0000256" key="5">
    <source>
        <dbReference type="ARBA" id="ARBA00023136"/>
    </source>
</evidence>
<feature type="transmembrane region" description="Helical" evidence="6">
    <location>
        <begin position="287"/>
        <end position="309"/>
    </location>
</feature>
<feature type="transmembrane region" description="Helical" evidence="6">
    <location>
        <begin position="364"/>
        <end position="381"/>
    </location>
</feature>
<feature type="transmembrane region" description="Helical" evidence="6">
    <location>
        <begin position="209"/>
        <end position="228"/>
    </location>
</feature>
<accession>A0AAV1CKZ5</accession>
<gene>
    <name evidence="7" type="ORF">OLC1_LOCUS6927</name>
</gene>
<dbReference type="NCBIfam" id="TIGR00797">
    <property type="entry name" value="matE"/>
    <property type="match status" value="1"/>
</dbReference>
<sequence>MEEGLLLKEREVKRERVTWGVIVAEAKSLCYIAGPMVAVTLSQFLLQVISLMMVGHLGELSLSSTAIAVSLCGVTGFSLILGMASALETLCGQAYGAQQYQKVGTQTYTAIFSLIVVCIPFSILWIYLGRILTFIGQDPLISNEAGKFATWYIPALFGFATLQPLIRYFQMQSMIFPMLISSCVTICFHIPVCWALVYKSGLHNHGAALATGLSMWLNVIILALYMKFSSDCKKTRAPLSREVFQGIREFFRFAIPSAVMVCLEWWSYELLILSSGLLPNPQLETSVLSVCLNILTTLYAAPFGLAAAVSTRVSNALGAGNSEGARVSVLTVMILALAEVMIVDTALFASRHVFGYAFSSDKEVVDYVTTIAPLVCLSVLMDSLQGTLSGVARGCGWQHVGAYVNLASFYLFGIPIALTLGFMTNLRGKGLWIGILSGATIQSFLLCVITIFTNWEKQATMARERLFQEKSSDDSELIQ</sequence>
<dbReference type="PANTHER" id="PTHR11206">
    <property type="entry name" value="MULTIDRUG RESISTANCE PROTEIN"/>
    <property type="match status" value="1"/>
</dbReference>
<dbReference type="InterPro" id="IPR045069">
    <property type="entry name" value="MATE_euk"/>
</dbReference>
<feature type="transmembrane region" description="Helical" evidence="6">
    <location>
        <begin position="249"/>
        <end position="267"/>
    </location>
</feature>
<feature type="transmembrane region" description="Helical" evidence="6">
    <location>
        <begin position="402"/>
        <end position="424"/>
    </location>
</feature>
<evidence type="ECO:0000313" key="8">
    <source>
        <dbReference type="Proteomes" id="UP001161247"/>
    </source>
</evidence>
<comment type="similarity">
    <text evidence="2 6">Belongs to the multi antimicrobial extrusion (MATE) (TC 2.A.66.1) family.</text>
</comment>
<proteinExistence type="inferred from homology"/>
<keyword evidence="4 6" id="KW-1133">Transmembrane helix</keyword>
<evidence type="ECO:0000256" key="2">
    <source>
        <dbReference type="ARBA" id="ARBA00010199"/>
    </source>
</evidence>
<protein>
    <recommendedName>
        <fullName evidence="6">Protein DETOXIFICATION</fullName>
    </recommendedName>
    <alternativeName>
        <fullName evidence="6">Multidrug and toxic compound extrusion protein</fullName>
    </alternativeName>
</protein>
<dbReference type="AlphaFoldDB" id="A0AAV1CKZ5"/>
<dbReference type="GO" id="GO:0015297">
    <property type="term" value="F:antiporter activity"/>
    <property type="evidence" value="ECO:0007669"/>
    <property type="project" value="InterPro"/>
</dbReference>
<evidence type="ECO:0000256" key="6">
    <source>
        <dbReference type="RuleBase" id="RU004914"/>
    </source>
</evidence>
<dbReference type="CDD" id="cd13132">
    <property type="entry name" value="MATE_eukaryotic"/>
    <property type="match status" value="1"/>
</dbReference>
<dbReference type="InterPro" id="IPR002528">
    <property type="entry name" value="MATE_fam"/>
</dbReference>
<dbReference type="GO" id="GO:0042910">
    <property type="term" value="F:xenobiotic transmembrane transporter activity"/>
    <property type="evidence" value="ECO:0007669"/>
    <property type="project" value="InterPro"/>
</dbReference>
<evidence type="ECO:0000256" key="3">
    <source>
        <dbReference type="ARBA" id="ARBA00022692"/>
    </source>
</evidence>
<reference evidence="7" key="1">
    <citation type="submission" date="2023-03" db="EMBL/GenBank/DDBJ databases">
        <authorList>
            <person name="Julca I."/>
        </authorList>
    </citation>
    <scope>NUCLEOTIDE SEQUENCE</scope>
</reference>
<feature type="transmembrane region" description="Helical" evidence="6">
    <location>
        <begin position="148"/>
        <end position="166"/>
    </location>
</feature>
<keyword evidence="8" id="KW-1185">Reference proteome</keyword>
<dbReference type="EMBL" id="OX459119">
    <property type="protein sequence ID" value="CAI9096097.1"/>
    <property type="molecule type" value="Genomic_DNA"/>
</dbReference>
<feature type="transmembrane region" description="Helical" evidence="6">
    <location>
        <begin position="29"/>
        <end position="54"/>
    </location>
</feature>
<keyword evidence="3 6" id="KW-0812">Transmembrane</keyword>
<comment type="subcellular location">
    <subcellularLocation>
        <location evidence="1">Membrane</location>
        <topology evidence="1">Multi-pass membrane protein</topology>
    </subcellularLocation>
</comment>
<dbReference type="GO" id="GO:1990961">
    <property type="term" value="P:xenobiotic detoxification by transmembrane export across the plasma membrane"/>
    <property type="evidence" value="ECO:0007669"/>
    <property type="project" value="InterPro"/>
</dbReference>
<keyword evidence="5 6" id="KW-0472">Membrane</keyword>
<feature type="transmembrane region" description="Helical" evidence="6">
    <location>
        <begin position="178"/>
        <end position="197"/>
    </location>
</feature>
<dbReference type="Pfam" id="PF01554">
    <property type="entry name" value="MatE"/>
    <property type="match status" value="2"/>
</dbReference>
<evidence type="ECO:0000313" key="7">
    <source>
        <dbReference type="EMBL" id="CAI9096097.1"/>
    </source>
</evidence>
<name>A0AAV1CKZ5_OLDCO</name>
<feature type="transmembrane region" description="Helical" evidence="6">
    <location>
        <begin position="108"/>
        <end position="128"/>
    </location>
</feature>
<feature type="transmembrane region" description="Helical" evidence="6">
    <location>
        <begin position="329"/>
        <end position="349"/>
    </location>
</feature>
<feature type="transmembrane region" description="Helical" evidence="6">
    <location>
        <begin position="430"/>
        <end position="455"/>
    </location>
</feature>
<organism evidence="7 8">
    <name type="scientific">Oldenlandia corymbosa var. corymbosa</name>
    <dbReference type="NCBI Taxonomy" id="529605"/>
    <lineage>
        <taxon>Eukaryota</taxon>
        <taxon>Viridiplantae</taxon>
        <taxon>Streptophyta</taxon>
        <taxon>Embryophyta</taxon>
        <taxon>Tracheophyta</taxon>
        <taxon>Spermatophyta</taxon>
        <taxon>Magnoliopsida</taxon>
        <taxon>eudicotyledons</taxon>
        <taxon>Gunneridae</taxon>
        <taxon>Pentapetalae</taxon>
        <taxon>asterids</taxon>
        <taxon>lamiids</taxon>
        <taxon>Gentianales</taxon>
        <taxon>Rubiaceae</taxon>
        <taxon>Rubioideae</taxon>
        <taxon>Spermacoceae</taxon>
        <taxon>Hedyotis-Oldenlandia complex</taxon>
        <taxon>Oldenlandia</taxon>
    </lineage>
</organism>
<dbReference type="Proteomes" id="UP001161247">
    <property type="component" value="Chromosome 2"/>
</dbReference>
<dbReference type="GO" id="GO:0016020">
    <property type="term" value="C:membrane"/>
    <property type="evidence" value="ECO:0007669"/>
    <property type="project" value="UniProtKB-SubCell"/>
</dbReference>
<feature type="transmembrane region" description="Helical" evidence="6">
    <location>
        <begin position="66"/>
        <end position="87"/>
    </location>
</feature>
<evidence type="ECO:0000256" key="4">
    <source>
        <dbReference type="ARBA" id="ARBA00022989"/>
    </source>
</evidence>
<evidence type="ECO:0000256" key="1">
    <source>
        <dbReference type="ARBA" id="ARBA00004141"/>
    </source>
</evidence>